<keyword evidence="2" id="KW-1185">Reference proteome</keyword>
<comment type="caution">
    <text evidence="1">The sequence shown here is derived from an EMBL/GenBank/DDBJ whole genome shotgun (WGS) entry which is preliminary data.</text>
</comment>
<dbReference type="AlphaFoldDB" id="A0A812IVC9"/>
<protein>
    <submittedName>
        <fullName evidence="1">Uncharacterized protein</fullName>
    </submittedName>
</protein>
<sequence>MLAAFQVKAALGRGDPAVFDDQYCPAEYIGHFRSYYMMTSVFVCQLLQWTTSKQRYLEDQVRTAQMFCDMIDHPLLWRRCEQVSVQMRQDVRLTFQEGKLVELPADVTQLDWWQSFRDWWHATAEVESASAGTLVAGFLLCREPPEARECGARMLVEFAEKLISPSLRTVGENADLSESSRVTDGPPRTRVTVDLAAAEWAKA</sequence>
<evidence type="ECO:0000313" key="2">
    <source>
        <dbReference type="Proteomes" id="UP000601435"/>
    </source>
</evidence>
<organism evidence="1 2">
    <name type="scientific">Symbiodinium necroappetens</name>
    <dbReference type="NCBI Taxonomy" id="1628268"/>
    <lineage>
        <taxon>Eukaryota</taxon>
        <taxon>Sar</taxon>
        <taxon>Alveolata</taxon>
        <taxon>Dinophyceae</taxon>
        <taxon>Suessiales</taxon>
        <taxon>Symbiodiniaceae</taxon>
        <taxon>Symbiodinium</taxon>
    </lineage>
</organism>
<evidence type="ECO:0000313" key="1">
    <source>
        <dbReference type="EMBL" id="CAE7187097.1"/>
    </source>
</evidence>
<gene>
    <name evidence="1" type="ORF">SNEC2469_LOCUS953</name>
</gene>
<reference evidence="1" key="1">
    <citation type="submission" date="2021-02" db="EMBL/GenBank/DDBJ databases">
        <authorList>
            <person name="Dougan E. K."/>
            <person name="Rhodes N."/>
            <person name="Thang M."/>
            <person name="Chan C."/>
        </authorList>
    </citation>
    <scope>NUCLEOTIDE SEQUENCE</scope>
</reference>
<proteinExistence type="predicted"/>
<name>A0A812IVC9_9DINO</name>
<dbReference type="EMBL" id="CAJNJA010005269">
    <property type="protein sequence ID" value="CAE7187097.1"/>
    <property type="molecule type" value="Genomic_DNA"/>
</dbReference>
<dbReference type="Proteomes" id="UP000601435">
    <property type="component" value="Unassembled WGS sequence"/>
</dbReference>
<dbReference type="OrthoDB" id="432294at2759"/>
<accession>A0A812IVC9</accession>